<dbReference type="Gene3D" id="2.102.10.10">
    <property type="entry name" value="Rieske [2Fe-2S] iron-sulphur domain"/>
    <property type="match status" value="1"/>
</dbReference>
<feature type="domain" description="Rieske" evidence="7">
    <location>
        <begin position="1"/>
        <end position="81"/>
    </location>
</feature>
<dbReference type="PANTHER" id="PTHR21496">
    <property type="entry name" value="FERREDOXIN-RELATED"/>
    <property type="match status" value="1"/>
</dbReference>
<keyword evidence="2" id="KW-0479">Metal-binding</keyword>
<evidence type="ECO:0000313" key="8">
    <source>
        <dbReference type="EMBL" id="TMQ49252.1"/>
    </source>
</evidence>
<dbReference type="PROSITE" id="PS51296">
    <property type="entry name" value="RIESKE"/>
    <property type="match status" value="1"/>
</dbReference>
<dbReference type="EMBL" id="VBOR01000059">
    <property type="protein sequence ID" value="TMQ49252.1"/>
    <property type="molecule type" value="Genomic_DNA"/>
</dbReference>
<dbReference type="PANTHER" id="PTHR21496:SF0">
    <property type="entry name" value="RIESKE DOMAIN-CONTAINING PROTEIN"/>
    <property type="match status" value="1"/>
</dbReference>
<dbReference type="InterPro" id="IPR017941">
    <property type="entry name" value="Rieske_2Fe-2S"/>
</dbReference>
<dbReference type="GO" id="GO:0046872">
    <property type="term" value="F:metal ion binding"/>
    <property type="evidence" value="ECO:0007669"/>
    <property type="project" value="UniProtKB-KW"/>
</dbReference>
<dbReference type="Proteomes" id="UP000316292">
    <property type="component" value="Unassembled WGS sequence"/>
</dbReference>
<evidence type="ECO:0000256" key="3">
    <source>
        <dbReference type="ARBA" id="ARBA00023004"/>
    </source>
</evidence>
<dbReference type="InterPro" id="IPR036922">
    <property type="entry name" value="Rieske_2Fe-2S_sf"/>
</dbReference>
<evidence type="ECO:0000256" key="5">
    <source>
        <dbReference type="ARBA" id="ARBA00034078"/>
    </source>
</evidence>
<keyword evidence="1" id="KW-0001">2Fe-2S</keyword>
<keyword evidence="4" id="KW-0411">Iron-sulfur</keyword>
<comment type="cofactor">
    <cofactor evidence="5">
        <name>[2Fe-2S] cluster</name>
        <dbReference type="ChEBI" id="CHEBI:190135"/>
    </cofactor>
</comment>
<keyword evidence="3" id="KW-0408">Iron</keyword>
<name>A0A538SD10_UNCEI</name>
<dbReference type="Pfam" id="PF00355">
    <property type="entry name" value="Rieske"/>
    <property type="match status" value="1"/>
</dbReference>
<dbReference type="AlphaFoldDB" id="A0A538SD10"/>
<evidence type="ECO:0000256" key="2">
    <source>
        <dbReference type="ARBA" id="ARBA00022723"/>
    </source>
</evidence>
<protein>
    <submittedName>
        <fullName evidence="8">Rieske 2Fe-2S domain-containing protein</fullName>
    </submittedName>
</protein>
<sequence length="83" mass="9029">MVVVVKGTRIALFNCDGIFYAIKGTCPHMGGELGEGYLAGDIVTCPWHGWRFNVKTGKNPDVAVVGVRTFEVRIEGEEIFVGV</sequence>
<dbReference type="SUPFAM" id="SSF50022">
    <property type="entry name" value="ISP domain"/>
    <property type="match status" value="1"/>
</dbReference>
<accession>A0A538SD10</accession>
<gene>
    <name evidence="8" type="ORF">E6K71_05285</name>
</gene>
<evidence type="ECO:0000256" key="1">
    <source>
        <dbReference type="ARBA" id="ARBA00022714"/>
    </source>
</evidence>
<comment type="caution">
    <text evidence="8">The sequence shown here is derived from an EMBL/GenBank/DDBJ whole genome shotgun (WGS) entry which is preliminary data.</text>
</comment>
<evidence type="ECO:0000313" key="9">
    <source>
        <dbReference type="Proteomes" id="UP000316292"/>
    </source>
</evidence>
<evidence type="ECO:0000256" key="6">
    <source>
        <dbReference type="ARBA" id="ARBA00038001"/>
    </source>
</evidence>
<reference evidence="8 9" key="1">
    <citation type="journal article" date="2019" name="Nat. Microbiol.">
        <title>Mediterranean grassland soil C-N compound turnover is dependent on rainfall and depth, and is mediated by genomically divergent microorganisms.</title>
        <authorList>
            <person name="Diamond S."/>
            <person name="Andeer P.F."/>
            <person name="Li Z."/>
            <person name="Crits-Christoph A."/>
            <person name="Burstein D."/>
            <person name="Anantharaman K."/>
            <person name="Lane K.R."/>
            <person name="Thomas B.C."/>
            <person name="Pan C."/>
            <person name="Northen T.R."/>
            <person name="Banfield J.F."/>
        </authorList>
    </citation>
    <scope>NUCLEOTIDE SEQUENCE [LARGE SCALE GENOMIC DNA]</scope>
    <source>
        <strain evidence="8">WS_1</strain>
    </source>
</reference>
<organism evidence="8 9">
    <name type="scientific">Eiseniibacteriota bacterium</name>
    <dbReference type="NCBI Taxonomy" id="2212470"/>
    <lineage>
        <taxon>Bacteria</taxon>
        <taxon>Candidatus Eiseniibacteriota</taxon>
    </lineage>
</organism>
<dbReference type="GO" id="GO:0051537">
    <property type="term" value="F:2 iron, 2 sulfur cluster binding"/>
    <property type="evidence" value="ECO:0007669"/>
    <property type="project" value="UniProtKB-KW"/>
</dbReference>
<evidence type="ECO:0000256" key="4">
    <source>
        <dbReference type="ARBA" id="ARBA00023014"/>
    </source>
</evidence>
<proteinExistence type="inferred from homology"/>
<comment type="similarity">
    <text evidence="6">Belongs to the bacterial ring-hydroxylating dioxygenase ferredoxin component family.</text>
</comment>
<evidence type="ECO:0000259" key="7">
    <source>
        <dbReference type="PROSITE" id="PS51296"/>
    </source>
</evidence>